<reference evidence="4" key="1">
    <citation type="journal article" date="2011" name="Genome Biol.">
        <title>Comparative genomics of the social amoebae Dictyostelium discoideum and Dictyostelium purpureum.</title>
        <authorList>
            <consortium name="US DOE Joint Genome Institute (JGI-PGF)"/>
            <person name="Sucgang R."/>
            <person name="Kuo A."/>
            <person name="Tian X."/>
            <person name="Salerno W."/>
            <person name="Parikh A."/>
            <person name="Feasley C.L."/>
            <person name="Dalin E."/>
            <person name="Tu H."/>
            <person name="Huang E."/>
            <person name="Barry K."/>
            <person name="Lindquist E."/>
            <person name="Shapiro H."/>
            <person name="Bruce D."/>
            <person name="Schmutz J."/>
            <person name="Salamov A."/>
            <person name="Fey P."/>
            <person name="Gaudet P."/>
            <person name="Anjard C."/>
            <person name="Babu M.M."/>
            <person name="Basu S."/>
            <person name="Bushmanova Y."/>
            <person name="van der Wel H."/>
            <person name="Katoh-Kurasawa M."/>
            <person name="Dinh C."/>
            <person name="Coutinho P.M."/>
            <person name="Saito T."/>
            <person name="Elias M."/>
            <person name="Schaap P."/>
            <person name="Kay R.R."/>
            <person name="Henrissat B."/>
            <person name="Eichinger L."/>
            <person name="Rivero F."/>
            <person name="Putnam N.H."/>
            <person name="West C.M."/>
            <person name="Loomis W.F."/>
            <person name="Chisholm R.L."/>
            <person name="Shaulsky G."/>
            <person name="Strassmann J.E."/>
            <person name="Queller D.C."/>
            <person name="Kuspa A."/>
            <person name="Grigoriev I.V."/>
        </authorList>
    </citation>
    <scope>NUCLEOTIDE SEQUENCE [LARGE SCALE GENOMIC DNA]</scope>
    <source>
        <strain evidence="4">QSDP1</strain>
    </source>
</reference>
<organism evidence="3 4">
    <name type="scientific">Dictyostelium purpureum</name>
    <name type="common">Slime mold</name>
    <dbReference type="NCBI Taxonomy" id="5786"/>
    <lineage>
        <taxon>Eukaryota</taxon>
        <taxon>Amoebozoa</taxon>
        <taxon>Evosea</taxon>
        <taxon>Eumycetozoa</taxon>
        <taxon>Dictyostelia</taxon>
        <taxon>Dictyosteliales</taxon>
        <taxon>Dictyosteliaceae</taxon>
        <taxon>Dictyostelium</taxon>
    </lineage>
</organism>
<dbReference type="GO" id="GO:0005576">
    <property type="term" value="C:extracellular region"/>
    <property type="evidence" value="ECO:0000318"/>
    <property type="project" value="GO_Central"/>
</dbReference>
<dbReference type="OMA" id="CESTNEY"/>
<evidence type="ECO:0000256" key="2">
    <source>
        <dbReference type="SAM" id="SignalP"/>
    </source>
</evidence>
<feature type="signal peptide" evidence="2">
    <location>
        <begin position="1"/>
        <end position="19"/>
    </location>
</feature>
<keyword evidence="4" id="KW-1185">Reference proteome</keyword>
<evidence type="ECO:0000313" key="4">
    <source>
        <dbReference type="Proteomes" id="UP000001064"/>
    </source>
</evidence>
<feature type="chain" id="PRO_5003265193" description="Dickkopf N-terminal cysteine-rich domain-containing protein" evidence="2">
    <location>
        <begin position="20"/>
        <end position="164"/>
    </location>
</feature>
<dbReference type="OrthoDB" id="10218at142796"/>
<dbReference type="GeneID" id="10501503"/>
<name>F0ZKY5_DICPU</name>
<dbReference type="EMBL" id="GL871061">
    <property type="protein sequence ID" value="EGC35397.1"/>
    <property type="molecule type" value="Genomic_DNA"/>
</dbReference>
<evidence type="ECO:0008006" key="5">
    <source>
        <dbReference type="Google" id="ProtNLM"/>
    </source>
</evidence>
<dbReference type="InterPro" id="IPR001673">
    <property type="entry name" value="S_mold_repeat"/>
</dbReference>
<dbReference type="AlphaFoldDB" id="F0ZKY5"/>
<proteinExistence type="predicted"/>
<keyword evidence="1 2" id="KW-0732">Signal</keyword>
<protein>
    <recommendedName>
        <fullName evidence="5">Dickkopf N-terminal cysteine-rich domain-containing protein</fullName>
    </recommendedName>
</protein>
<dbReference type="InterPro" id="IPR052846">
    <property type="entry name" value="ECM-enzyme_regulator"/>
</dbReference>
<dbReference type="GO" id="GO:0099120">
    <property type="term" value="P:socially cooperative development"/>
    <property type="evidence" value="ECO:0000318"/>
    <property type="project" value="GO_Central"/>
</dbReference>
<gene>
    <name evidence="3" type="ORF">DICPUDRAFT_78903</name>
</gene>
<dbReference type="GO" id="GO:0031012">
    <property type="term" value="C:extracellular matrix"/>
    <property type="evidence" value="ECO:0000318"/>
    <property type="project" value="GO_Central"/>
</dbReference>
<accession>F0ZKY5</accession>
<sequence>MKLLLKLIFVFIFIKCILAQGPYDTLEECQSICKDNNACTTQNCVWYYGWFCSSNTNTCSDDSICTNDYCDPVNGTCHHTPAFSCDDNDPCTLDTCHFTLGCIHITQACNVVVPCNKTSDCFRGRNCETYTCKSSHTCEYQAKPCSAEQPCIEPLGVCVGNPTN</sequence>
<dbReference type="InParanoid" id="F0ZKY5"/>
<evidence type="ECO:0000256" key="1">
    <source>
        <dbReference type="ARBA" id="ARBA00022729"/>
    </source>
</evidence>
<evidence type="ECO:0000313" key="3">
    <source>
        <dbReference type="EMBL" id="EGC35397.1"/>
    </source>
</evidence>
<dbReference type="KEGG" id="dpp:DICPUDRAFT_78903"/>
<dbReference type="VEuPathDB" id="AmoebaDB:DICPUDRAFT_78903"/>
<dbReference type="Proteomes" id="UP000001064">
    <property type="component" value="Unassembled WGS sequence"/>
</dbReference>
<dbReference type="PANTHER" id="PTHR31797">
    <property type="entry name" value="EXTRACELLULAR MATRIX PROTEIN A-RELATED"/>
    <property type="match status" value="1"/>
</dbReference>
<dbReference type="PANTHER" id="PTHR31797:SF2">
    <property type="entry name" value="CYCLIC NUCLEOTIDE PHOSPHODIESTERASE INHIBITOR"/>
    <property type="match status" value="1"/>
</dbReference>
<dbReference type="RefSeq" id="XP_003288073.1">
    <property type="nucleotide sequence ID" value="XM_003288025.1"/>
</dbReference>
<dbReference type="Pfam" id="PF00526">
    <property type="entry name" value="Dicty_CTDC"/>
    <property type="match status" value="2"/>
</dbReference>